<dbReference type="Proteomes" id="UP000249135">
    <property type="component" value="Unassembled WGS sequence"/>
</dbReference>
<feature type="non-terminal residue" evidence="5">
    <location>
        <position position="1"/>
    </location>
</feature>
<organism evidence="5 6">
    <name type="scientific">Variovorax paradoxus</name>
    <dbReference type="NCBI Taxonomy" id="34073"/>
    <lineage>
        <taxon>Bacteria</taxon>
        <taxon>Pseudomonadati</taxon>
        <taxon>Pseudomonadota</taxon>
        <taxon>Betaproteobacteria</taxon>
        <taxon>Burkholderiales</taxon>
        <taxon>Comamonadaceae</taxon>
        <taxon>Variovorax</taxon>
    </lineage>
</organism>
<reference evidence="5 6" key="1">
    <citation type="submission" date="2017-08" db="EMBL/GenBank/DDBJ databases">
        <title>Infants hospitalized years apart are colonized by the same room-sourced microbial strains.</title>
        <authorList>
            <person name="Brooks B."/>
            <person name="Olm M.R."/>
            <person name="Firek B.A."/>
            <person name="Baker R."/>
            <person name="Thomas B.C."/>
            <person name="Morowitz M.J."/>
            <person name="Banfield J.F."/>
        </authorList>
    </citation>
    <scope>NUCLEOTIDE SEQUENCE [LARGE SCALE GENOMIC DNA]</scope>
    <source>
        <strain evidence="5">S2_005_003_R2_41</strain>
    </source>
</reference>
<keyword evidence="3" id="KW-0325">Glycoprotein</keyword>
<name>A0A2W5PUC3_VARPD</name>
<gene>
    <name evidence="5" type="ORF">DI563_19725</name>
</gene>
<evidence type="ECO:0000256" key="3">
    <source>
        <dbReference type="ARBA" id="ARBA00023180"/>
    </source>
</evidence>
<sequence>RGGLLYANAGQRDNSGAGSYPFADGFNVIVRDGGGGTGTAGATPDTRITITVRPVNDDPVYTGDPAPRATVTAAGDGVGAYRGDYTVTLTPAMVAATDVDSSNTNLTFRVTSQAGIDQGHILLGGAILPLGGSFTMADVLAGRVQYVQTLGAAPGDTDSFQFQVVDNAFGPRWNADGSVLTREGGVYDDAGTPGNAGDDTLRTFTFTIDLAPTAGGNGGVFTSPTYIVDVASSTFAGNDGTASRGTLVEGGSVVLRGTGYTAGEPGLSYTVGDSATNTEVPASQVIYTILGYGGGGGPGGAGVLERQTSPGVWTALGQYATFTQQDLNDGNVRFVHDGDVEDFVSTVDLRASAGVTVNDNGTLRPDSWSTTFTFYVTPVNDAPTATGSSTAVVAEGGTIGLTSGQIGIADADDATSEPQFEGSPTLPGGGPNYAYDNDAGGSDLLRFVVDSLPTGGTLQYRDGNGAWQTVALGQTLPASLLAADAASTGLRFVSDGSEVRNTSFQVHAIDRWNATSSQATVNIQITNVNDAPQIAADPTQADPEATSANEPLTVVEGSYTRITSAMLAAYDPDSSREQVQYAITSVPAGNRIAISRDGGATFQYLGVGSSFTQRDIDNGLVYIVNRGGESDGKVYPTAPPTDRFTFTLSDGDKEQTNNQFWIYVDPANDPPVVSAPSGPINLDSATPGRNPVAGFSVSDVDTTAVIAGEQDFLQVTVRLLDASGNPFAAADYAAAGGVRIGVGSASGASVDADRNGVDDYLVLRGTRAQVQAALDALDVTFGQDRNRVFQVQVIADDRLRDGSGALAGGANGGAANQPQTPGGSPAAIDAGEPDWYSAAVPTSGALAGNIAAASVAVRASSVNEAATLDGGTSATTFEDQPTRIGPSLAIVVADPESEAFGLPVTVTLSVPGGQLGIGGNGTQASVPIGGRTVAVSGDNSGTLVLTGVASDIQALLRDGTLGLTYQGAANLNHDTNGASPGDVTLTISFSDGAAGIGGDTGAGSQPNNAPSREVAIDIVPVNDAPTVAAGSGTVVLTGTTDVPGFSVGDVDDADGGSLATTAGETDFMQVTVRLTTAAGVPLGAAQYLDGGADGVVIGSSVTNSGVTVDSSFDGTGSALVIRGTRAQVNSYLGGLQVGISSAQLSNTDQGFRVEVIADDRLRDAAGVLTGGANGGDNPAAAGGTQAVPTAAIDPYAATPAGLGANVAQASRAVFLSSVNDPAHILVTPQTVSEGGGTVVLTGIDVTDADALGGAMTATVTAPAGFTISAVTGTGGTVTGVGTASVVISGTLAEINSRLDNLRVSLPDAPGAATAADWNGTFRVTVVVNDGGNSGGRPSTLPGDTNDPNANPGDFDYEDASSSRLVTTRTFDVTVNPVNDAPVVVGATPVVLAPAVEDVNTPAGSSVGALFASRFSDAADAIDNSGFAGVSGGTASDSFYGIAISTSVVNASQGRWQFSLDGTTWTDVGARNSTNALVLDASAQLRFVPAANYHGTPTGLTVRLVETDANGDASTPVPASGVGVNLATVGGASVFSAGTIALTTSVTNVNDRPLAANGSIPAGVEDQPGS</sequence>
<keyword evidence="1" id="KW-0732">Signal</keyword>
<feature type="non-terminal residue" evidence="5">
    <location>
        <position position="1569"/>
    </location>
</feature>
<keyword evidence="2" id="KW-0677">Repeat</keyword>
<evidence type="ECO:0000313" key="5">
    <source>
        <dbReference type="EMBL" id="PZQ69152.1"/>
    </source>
</evidence>
<evidence type="ECO:0008006" key="7">
    <source>
        <dbReference type="Google" id="ProtNLM"/>
    </source>
</evidence>
<feature type="region of interest" description="Disordered" evidence="4">
    <location>
        <begin position="414"/>
        <end position="434"/>
    </location>
</feature>
<evidence type="ECO:0000256" key="4">
    <source>
        <dbReference type="SAM" id="MobiDB-lite"/>
    </source>
</evidence>
<evidence type="ECO:0000256" key="1">
    <source>
        <dbReference type="ARBA" id="ARBA00022729"/>
    </source>
</evidence>
<comment type="caution">
    <text evidence="5">The sequence shown here is derived from an EMBL/GenBank/DDBJ whole genome shotgun (WGS) entry which is preliminary data.</text>
</comment>
<dbReference type="PANTHER" id="PTHR45739">
    <property type="entry name" value="MATRIX PROTEIN, PUTATIVE-RELATED"/>
    <property type="match status" value="1"/>
</dbReference>
<accession>A0A2W5PUC3</accession>
<dbReference type="GO" id="GO:0009653">
    <property type="term" value="P:anatomical structure morphogenesis"/>
    <property type="evidence" value="ECO:0007669"/>
    <property type="project" value="TreeGrafter"/>
</dbReference>
<proteinExistence type="predicted"/>
<evidence type="ECO:0000256" key="2">
    <source>
        <dbReference type="ARBA" id="ARBA00022737"/>
    </source>
</evidence>
<dbReference type="InterPro" id="IPR039005">
    <property type="entry name" value="CSPG_rpt"/>
</dbReference>
<dbReference type="PANTHER" id="PTHR45739:SF8">
    <property type="entry name" value="FRAS1-RELATED EXTRACELLULAR MATRIX PROTEIN 1"/>
    <property type="match status" value="1"/>
</dbReference>
<feature type="region of interest" description="Disordered" evidence="4">
    <location>
        <begin position="805"/>
        <end position="830"/>
    </location>
</feature>
<feature type="region of interest" description="Disordered" evidence="4">
    <location>
        <begin position="1329"/>
        <end position="1354"/>
    </location>
</feature>
<protein>
    <recommendedName>
        <fullName evidence="7">Tandem-95 repeat protein</fullName>
    </recommendedName>
</protein>
<dbReference type="InterPro" id="IPR051561">
    <property type="entry name" value="FRAS1_ECM"/>
</dbReference>
<evidence type="ECO:0000313" key="6">
    <source>
        <dbReference type="Proteomes" id="UP000249135"/>
    </source>
</evidence>
<dbReference type="EMBL" id="QFPP01000302">
    <property type="protein sequence ID" value="PZQ69152.1"/>
    <property type="molecule type" value="Genomic_DNA"/>
</dbReference>
<dbReference type="Pfam" id="PF16184">
    <property type="entry name" value="Cadherin_3"/>
    <property type="match status" value="2"/>
</dbReference>
<dbReference type="PROSITE" id="PS51854">
    <property type="entry name" value="CSPG"/>
    <property type="match status" value="2"/>
</dbReference>